<evidence type="ECO:0000256" key="1">
    <source>
        <dbReference type="ARBA" id="ARBA00022723"/>
    </source>
</evidence>
<accession>A0ABR4D6T9</accession>
<comment type="similarity">
    <text evidence="6">Belongs to the Mrp/NBP35 ATP-binding proteins family.</text>
</comment>
<protein>
    <recommendedName>
        <fullName evidence="9">Iron-sulfur cluster carrier protein</fullName>
    </recommendedName>
</protein>
<dbReference type="Pfam" id="PF10609">
    <property type="entry name" value="ParA"/>
    <property type="match status" value="1"/>
</dbReference>
<keyword evidence="4" id="KW-0408">Iron</keyword>
<evidence type="ECO:0000256" key="3">
    <source>
        <dbReference type="ARBA" id="ARBA00022840"/>
    </source>
</evidence>
<keyword evidence="3" id="KW-0067">ATP-binding</keyword>
<evidence type="ECO:0000256" key="6">
    <source>
        <dbReference type="ARBA" id="ARBA00024036"/>
    </source>
</evidence>
<dbReference type="CDD" id="cd02037">
    <property type="entry name" value="Mrp_NBP35"/>
    <property type="match status" value="1"/>
</dbReference>
<dbReference type="GeneID" id="98126677"/>
<gene>
    <name evidence="7" type="ORF">VTJ83DRAFT_5433</name>
</gene>
<evidence type="ECO:0000256" key="2">
    <source>
        <dbReference type="ARBA" id="ARBA00022741"/>
    </source>
</evidence>
<sequence length="326" mass="34013">MRLPMARRLLHTSRSLQHENPLGLPQKGTIPRFQRGLPQKRPIRGVSHIIAVSSAKGGVGKSTISANLSLAFARLGLRTGLLDTDIFGPSIPTLFDLHGAAPRLSAADQLLPLTNYGVKTMSIGYVLAAASATGGSVDAGGGGDPSAPVVWRGPMLLKAVQQLLHHVDWEAAGGADVLVLDLPPGTGDVPLSIAQQVPLDGAVVVTTPHVLAVRDAVKGVGMLEKVGVPVLGLVQNMSVFVCPCCDAKTEVFGGGEQVREMCREKGIEMLGDVPLHPNIGDDGSRGKPTVVAEPDSERAQVFMDVARKLAGKVGLTLDERAAIKGA</sequence>
<dbReference type="HAMAP" id="MF_02040">
    <property type="entry name" value="Mrp_NBP35"/>
    <property type="match status" value="1"/>
</dbReference>
<reference evidence="7 8" key="1">
    <citation type="journal article" date="2024" name="Commun. Biol.">
        <title>Comparative genomic analysis of thermophilic fungi reveals convergent evolutionary adaptations and gene losses.</title>
        <authorList>
            <person name="Steindorff A.S."/>
            <person name="Aguilar-Pontes M.V."/>
            <person name="Robinson A.J."/>
            <person name="Andreopoulos B."/>
            <person name="LaButti K."/>
            <person name="Kuo A."/>
            <person name="Mondo S."/>
            <person name="Riley R."/>
            <person name="Otillar R."/>
            <person name="Haridas S."/>
            <person name="Lipzen A."/>
            <person name="Grimwood J."/>
            <person name="Schmutz J."/>
            <person name="Clum A."/>
            <person name="Reid I.D."/>
            <person name="Moisan M.C."/>
            <person name="Butler G."/>
            <person name="Nguyen T.T.M."/>
            <person name="Dewar K."/>
            <person name="Conant G."/>
            <person name="Drula E."/>
            <person name="Henrissat B."/>
            <person name="Hansel C."/>
            <person name="Singer S."/>
            <person name="Hutchinson M.I."/>
            <person name="de Vries R.P."/>
            <person name="Natvig D.O."/>
            <person name="Powell A.J."/>
            <person name="Tsang A."/>
            <person name="Grigoriev I.V."/>
        </authorList>
    </citation>
    <scope>NUCLEOTIDE SEQUENCE [LARGE SCALE GENOMIC DNA]</scope>
    <source>
        <strain evidence="7 8">ATCC 22073</strain>
    </source>
</reference>
<dbReference type="Proteomes" id="UP001600064">
    <property type="component" value="Unassembled WGS sequence"/>
</dbReference>
<dbReference type="InterPro" id="IPR019591">
    <property type="entry name" value="Mrp/NBP35_ATP-bd"/>
</dbReference>
<keyword evidence="2" id="KW-0547">Nucleotide-binding</keyword>
<organism evidence="7 8">
    <name type="scientific">Remersonia thermophila</name>
    <dbReference type="NCBI Taxonomy" id="72144"/>
    <lineage>
        <taxon>Eukaryota</taxon>
        <taxon>Fungi</taxon>
        <taxon>Dikarya</taxon>
        <taxon>Ascomycota</taxon>
        <taxon>Pezizomycotina</taxon>
        <taxon>Sordariomycetes</taxon>
        <taxon>Sordariomycetidae</taxon>
        <taxon>Sordariales</taxon>
        <taxon>Sordariales incertae sedis</taxon>
        <taxon>Remersonia</taxon>
    </lineage>
</organism>
<dbReference type="Gene3D" id="3.40.50.300">
    <property type="entry name" value="P-loop containing nucleotide triphosphate hydrolases"/>
    <property type="match status" value="1"/>
</dbReference>
<dbReference type="RefSeq" id="XP_070864808.1">
    <property type="nucleotide sequence ID" value="XM_071012033.1"/>
</dbReference>
<name>A0ABR4D6T9_9PEZI</name>
<dbReference type="PANTHER" id="PTHR42961:SF2">
    <property type="entry name" value="IRON-SULFUR PROTEIN NUBPL"/>
    <property type="match status" value="1"/>
</dbReference>
<evidence type="ECO:0000313" key="8">
    <source>
        <dbReference type="Proteomes" id="UP001600064"/>
    </source>
</evidence>
<evidence type="ECO:0000256" key="4">
    <source>
        <dbReference type="ARBA" id="ARBA00023004"/>
    </source>
</evidence>
<keyword evidence="1" id="KW-0479">Metal-binding</keyword>
<dbReference type="InterPro" id="IPR044304">
    <property type="entry name" value="NUBPL-like"/>
</dbReference>
<dbReference type="InterPro" id="IPR033756">
    <property type="entry name" value="YlxH/NBP35"/>
</dbReference>
<comment type="caution">
    <text evidence="7">The sequence shown here is derived from an EMBL/GenBank/DDBJ whole genome shotgun (WGS) entry which is preliminary data.</text>
</comment>
<dbReference type="InterPro" id="IPR027417">
    <property type="entry name" value="P-loop_NTPase"/>
</dbReference>
<dbReference type="EMBL" id="JAZGUE010000005">
    <property type="protein sequence ID" value="KAL2266081.1"/>
    <property type="molecule type" value="Genomic_DNA"/>
</dbReference>
<dbReference type="PANTHER" id="PTHR42961">
    <property type="entry name" value="IRON-SULFUR PROTEIN NUBPL"/>
    <property type="match status" value="1"/>
</dbReference>
<proteinExistence type="inferred from homology"/>
<evidence type="ECO:0008006" key="9">
    <source>
        <dbReference type="Google" id="ProtNLM"/>
    </source>
</evidence>
<evidence type="ECO:0000256" key="5">
    <source>
        <dbReference type="ARBA" id="ARBA00023014"/>
    </source>
</evidence>
<keyword evidence="8" id="KW-1185">Reference proteome</keyword>
<evidence type="ECO:0000313" key="7">
    <source>
        <dbReference type="EMBL" id="KAL2266081.1"/>
    </source>
</evidence>
<dbReference type="SUPFAM" id="SSF52540">
    <property type="entry name" value="P-loop containing nucleoside triphosphate hydrolases"/>
    <property type="match status" value="1"/>
</dbReference>
<keyword evidence="5" id="KW-0411">Iron-sulfur</keyword>